<name>A0A803SUY9_ANOCA</name>
<keyword evidence="7" id="KW-1185">Reference proteome</keyword>
<dbReference type="InParanoid" id="A0A803SUY9"/>
<dbReference type="PANTHER" id="PTHR10083:SF217">
    <property type="entry name" value="BOOPHILIN-H2"/>
    <property type="match status" value="1"/>
</dbReference>
<keyword evidence="4" id="KW-1015">Disulfide bond</keyword>
<dbReference type="Ensembl" id="ENSACAT00000045941.1">
    <property type="protein sequence ID" value="ENSACAP00000026779.1"/>
    <property type="gene ID" value="ENSACAG00000041230.1"/>
</dbReference>
<keyword evidence="3" id="KW-0964">Secreted</keyword>
<comment type="subcellular location">
    <subcellularLocation>
        <location evidence="1">Secreted</location>
    </subcellularLocation>
</comment>
<dbReference type="Gene3D" id="4.10.410.10">
    <property type="entry name" value="Pancreatic trypsin inhibitor Kunitz domain"/>
    <property type="match status" value="1"/>
</dbReference>
<proteinExistence type="inferred from homology"/>
<feature type="domain" description="BPTI/Kunitz inhibitor" evidence="5">
    <location>
        <begin position="49"/>
        <end position="99"/>
    </location>
</feature>
<dbReference type="PRINTS" id="PR00759">
    <property type="entry name" value="BASICPTASE"/>
</dbReference>
<evidence type="ECO:0000313" key="7">
    <source>
        <dbReference type="Proteomes" id="UP000001646"/>
    </source>
</evidence>
<dbReference type="InterPro" id="IPR036880">
    <property type="entry name" value="Kunitz_BPTI_sf"/>
</dbReference>
<protein>
    <recommendedName>
        <fullName evidence="5">BPTI/Kunitz inhibitor domain-containing protein</fullName>
    </recommendedName>
</protein>
<evidence type="ECO:0000259" key="5">
    <source>
        <dbReference type="PROSITE" id="PS50279"/>
    </source>
</evidence>
<evidence type="ECO:0000313" key="6">
    <source>
        <dbReference type="Ensembl" id="ENSACAP00000026779.1"/>
    </source>
</evidence>
<comment type="similarity">
    <text evidence="2">Belongs to the venom Kunitz-type family.</text>
</comment>
<dbReference type="PROSITE" id="PS50279">
    <property type="entry name" value="BPTI_KUNITZ_2"/>
    <property type="match status" value="1"/>
</dbReference>
<dbReference type="AlphaFoldDB" id="A0A803SUY9"/>
<dbReference type="SMART" id="SM00131">
    <property type="entry name" value="KU"/>
    <property type="match status" value="1"/>
</dbReference>
<evidence type="ECO:0000256" key="3">
    <source>
        <dbReference type="ARBA" id="ARBA00022525"/>
    </source>
</evidence>
<reference evidence="6" key="2">
    <citation type="submission" date="2025-08" db="UniProtKB">
        <authorList>
            <consortium name="Ensembl"/>
        </authorList>
    </citation>
    <scope>IDENTIFICATION</scope>
</reference>
<evidence type="ECO:0000256" key="1">
    <source>
        <dbReference type="ARBA" id="ARBA00004613"/>
    </source>
</evidence>
<dbReference type="InterPro" id="IPR050098">
    <property type="entry name" value="TFPI/VKTCI-like"/>
</dbReference>
<sequence length="113" mass="12612">SANLAVRKHANVSRSIGTSRTQHCFKTGHINIPESLLLICFPTALPKRCSLPLDRGTGNENIKAYFYCKKSNRCVWFTYRGSGGNANRFKSQQACMKKCGIKVGFNTLRRQAA</sequence>
<dbReference type="PANTHER" id="PTHR10083">
    <property type="entry name" value="KUNITZ-TYPE PROTEASE INHIBITOR-RELATED"/>
    <property type="match status" value="1"/>
</dbReference>
<dbReference type="GO" id="GO:0005576">
    <property type="term" value="C:extracellular region"/>
    <property type="evidence" value="ECO:0007669"/>
    <property type="project" value="UniProtKB-SubCell"/>
</dbReference>
<evidence type="ECO:0000256" key="2">
    <source>
        <dbReference type="ARBA" id="ARBA00008415"/>
    </source>
</evidence>
<evidence type="ECO:0000256" key="4">
    <source>
        <dbReference type="ARBA" id="ARBA00023157"/>
    </source>
</evidence>
<dbReference type="GO" id="GO:0004867">
    <property type="term" value="F:serine-type endopeptidase inhibitor activity"/>
    <property type="evidence" value="ECO:0007669"/>
    <property type="project" value="InterPro"/>
</dbReference>
<dbReference type="Pfam" id="PF00014">
    <property type="entry name" value="Kunitz_BPTI"/>
    <property type="match status" value="1"/>
</dbReference>
<dbReference type="InterPro" id="IPR002223">
    <property type="entry name" value="Kunitz_BPTI"/>
</dbReference>
<dbReference type="CDD" id="cd22593">
    <property type="entry name" value="Kunitz_conkunitzin"/>
    <property type="match status" value="1"/>
</dbReference>
<organism evidence="6 7">
    <name type="scientific">Anolis carolinensis</name>
    <name type="common">Green anole</name>
    <name type="synonym">American chameleon</name>
    <dbReference type="NCBI Taxonomy" id="28377"/>
    <lineage>
        <taxon>Eukaryota</taxon>
        <taxon>Metazoa</taxon>
        <taxon>Chordata</taxon>
        <taxon>Craniata</taxon>
        <taxon>Vertebrata</taxon>
        <taxon>Euteleostomi</taxon>
        <taxon>Lepidosauria</taxon>
        <taxon>Squamata</taxon>
        <taxon>Bifurcata</taxon>
        <taxon>Unidentata</taxon>
        <taxon>Episquamata</taxon>
        <taxon>Toxicofera</taxon>
        <taxon>Iguania</taxon>
        <taxon>Dactyloidae</taxon>
        <taxon>Anolis</taxon>
    </lineage>
</organism>
<dbReference type="Proteomes" id="UP000001646">
    <property type="component" value="Unplaced"/>
</dbReference>
<reference evidence="6" key="1">
    <citation type="submission" date="2009-12" db="EMBL/GenBank/DDBJ databases">
        <title>The Genome Sequence of Anolis carolinensis (Green Anole Lizard).</title>
        <authorList>
            <consortium name="The Genome Sequencing Platform"/>
            <person name="Di Palma F."/>
            <person name="Alfoldi J."/>
            <person name="Heiman D."/>
            <person name="Young S."/>
            <person name="Grabherr M."/>
            <person name="Johnson J."/>
            <person name="Lander E.S."/>
            <person name="Lindblad-Toh K."/>
        </authorList>
    </citation>
    <scope>NUCLEOTIDE SEQUENCE [LARGE SCALE GENOMIC DNA]</scope>
    <source>
        <strain evidence="6">JBL SC #1</strain>
    </source>
</reference>
<accession>A0A803SUY9</accession>
<dbReference type="SUPFAM" id="SSF57362">
    <property type="entry name" value="BPTI-like"/>
    <property type="match status" value="1"/>
</dbReference>
<reference evidence="6" key="3">
    <citation type="submission" date="2025-09" db="UniProtKB">
        <authorList>
            <consortium name="Ensembl"/>
        </authorList>
    </citation>
    <scope>IDENTIFICATION</scope>
</reference>